<accession>A0A8H3WKM6</accession>
<feature type="compositionally biased region" description="Basic and acidic residues" evidence="6">
    <location>
        <begin position="276"/>
        <end position="287"/>
    </location>
</feature>
<dbReference type="EMBL" id="WOWK01000022">
    <property type="protein sequence ID" value="KAF0327552.1"/>
    <property type="molecule type" value="Genomic_DNA"/>
</dbReference>
<proteinExistence type="inferred from homology"/>
<keyword evidence="2 7" id="KW-0812">Transmembrane</keyword>
<protein>
    <submittedName>
        <fullName evidence="9">Integral membrane protein</fullName>
    </submittedName>
</protein>
<keyword evidence="3 7" id="KW-1133">Transmembrane helix</keyword>
<feature type="compositionally biased region" description="Basic residues" evidence="6">
    <location>
        <begin position="352"/>
        <end position="370"/>
    </location>
</feature>
<sequence>MEDKGPLIIAACWAFTGLSLLFVAARLFVRLAVYNKLMSDDYWIILSTICAVCSNSLVILSVHWGNGKHWDTLDQEHQQEVMRWMIAAYVPGIETLGFPKLAVVCLLSRLLAPGKLHLRILWALSIGCVISLTVTVMTLILQCSPPSAAWNFDLPRNCVRPRVIEGLAFWASSWSAFLDFYLAIYPAVVLWRLQMSTKKKIGLTIALGMGVISGCVGIVKTTGIPTFLSEDVSYELCEPLYWTSIEGNLIIIAACIPILGPLLEMFKGRPIWRTDKSSSNRQYEDYSKQSTQKQQDAIELRSKHRKKVDAYGFTIHAKDESEETIVHPNKRSASASSDRRSGGYSQEESEHHHNHHHQHHRQHQHRHHGGTYHNHGEHQIVKSTAITVTYDQGEEGPTSAATRWAAI</sequence>
<dbReference type="InterPro" id="IPR049326">
    <property type="entry name" value="Rhodopsin_dom_fungi"/>
</dbReference>
<gene>
    <name evidence="9" type="ORF">GQ607_005096</name>
</gene>
<feature type="transmembrane region" description="Helical" evidence="7">
    <location>
        <begin position="41"/>
        <end position="64"/>
    </location>
</feature>
<dbReference type="Proteomes" id="UP000434172">
    <property type="component" value="Unassembled WGS sequence"/>
</dbReference>
<evidence type="ECO:0000256" key="1">
    <source>
        <dbReference type="ARBA" id="ARBA00004141"/>
    </source>
</evidence>
<feature type="transmembrane region" description="Helical" evidence="7">
    <location>
        <begin position="120"/>
        <end position="141"/>
    </location>
</feature>
<feature type="transmembrane region" description="Helical" evidence="7">
    <location>
        <begin position="6"/>
        <end position="29"/>
    </location>
</feature>
<feature type="domain" description="Rhodopsin" evidence="8">
    <location>
        <begin position="25"/>
        <end position="264"/>
    </location>
</feature>
<reference evidence="9 10" key="1">
    <citation type="submission" date="2019-12" db="EMBL/GenBank/DDBJ databases">
        <title>A genome sequence resource for the geographically widespread anthracnose pathogen Colletotrichum asianum.</title>
        <authorList>
            <person name="Meng Y."/>
        </authorList>
    </citation>
    <scope>NUCLEOTIDE SEQUENCE [LARGE SCALE GENOMIC DNA]</scope>
    <source>
        <strain evidence="9 10">ICMP 18580</strain>
    </source>
</reference>
<dbReference type="AlphaFoldDB" id="A0A8H3WKM6"/>
<name>A0A8H3WKM6_9PEZI</name>
<organism evidence="9 10">
    <name type="scientific">Colletotrichum asianum</name>
    <dbReference type="NCBI Taxonomy" id="702518"/>
    <lineage>
        <taxon>Eukaryota</taxon>
        <taxon>Fungi</taxon>
        <taxon>Dikarya</taxon>
        <taxon>Ascomycota</taxon>
        <taxon>Pezizomycotina</taxon>
        <taxon>Sordariomycetes</taxon>
        <taxon>Hypocreomycetidae</taxon>
        <taxon>Glomerellales</taxon>
        <taxon>Glomerellaceae</taxon>
        <taxon>Colletotrichum</taxon>
        <taxon>Colletotrichum gloeosporioides species complex</taxon>
    </lineage>
</organism>
<dbReference type="PANTHER" id="PTHR33048:SF155">
    <property type="entry name" value="INTEGRAL MEMBRANE PROTEIN"/>
    <property type="match status" value="1"/>
</dbReference>
<evidence type="ECO:0000256" key="2">
    <source>
        <dbReference type="ARBA" id="ARBA00022692"/>
    </source>
</evidence>
<evidence type="ECO:0000256" key="6">
    <source>
        <dbReference type="SAM" id="MobiDB-lite"/>
    </source>
</evidence>
<evidence type="ECO:0000259" key="8">
    <source>
        <dbReference type="Pfam" id="PF20684"/>
    </source>
</evidence>
<evidence type="ECO:0000313" key="10">
    <source>
        <dbReference type="Proteomes" id="UP000434172"/>
    </source>
</evidence>
<dbReference type="OrthoDB" id="5429740at2759"/>
<comment type="similarity">
    <text evidence="5">Belongs to the SAT4 family.</text>
</comment>
<feature type="transmembrane region" description="Helical" evidence="7">
    <location>
        <begin position="167"/>
        <end position="189"/>
    </location>
</feature>
<evidence type="ECO:0000256" key="4">
    <source>
        <dbReference type="ARBA" id="ARBA00023136"/>
    </source>
</evidence>
<keyword evidence="10" id="KW-1185">Reference proteome</keyword>
<evidence type="ECO:0000313" key="9">
    <source>
        <dbReference type="EMBL" id="KAF0327552.1"/>
    </source>
</evidence>
<comment type="caution">
    <text evidence="9">The sequence shown here is derived from an EMBL/GenBank/DDBJ whole genome shotgun (WGS) entry which is preliminary data.</text>
</comment>
<keyword evidence="4 7" id="KW-0472">Membrane</keyword>
<dbReference type="Pfam" id="PF20684">
    <property type="entry name" value="Fung_rhodopsin"/>
    <property type="match status" value="1"/>
</dbReference>
<dbReference type="InterPro" id="IPR052337">
    <property type="entry name" value="SAT4-like"/>
</dbReference>
<dbReference type="PANTHER" id="PTHR33048">
    <property type="entry name" value="PTH11-LIKE INTEGRAL MEMBRANE PROTEIN (AFU_ORTHOLOGUE AFUA_5G11245)"/>
    <property type="match status" value="1"/>
</dbReference>
<feature type="transmembrane region" description="Helical" evidence="7">
    <location>
        <begin position="201"/>
        <end position="219"/>
    </location>
</feature>
<comment type="subcellular location">
    <subcellularLocation>
        <location evidence="1">Membrane</location>
        <topology evidence="1">Multi-pass membrane protein</topology>
    </subcellularLocation>
</comment>
<dbReference type="GO" id="GO:0016020">
    <property type="term" value="C:membrane"/>
    <property type="evidence" value="ECO:0007669"/>
    <property type="project" value="UniProtKB-SubCell"/>
</dbReference>
<evidence type="ECO:0000256" key="3">
    <source>
        <dbReference type="ARBA" id="ARBA00022989"/>
    </source>
</evidence>
<feature type="transmembrane region" description="Helical" evidence="7">
    <location>
        <begin position="239"/>
        <end position="263"/>
    </location>
</feature>
<feature type="transmembrane region" description="Helical" evidence="7">
    <location>
        <begin position="84"/>
        <end position="108"/>
    </location>
</feature>
<evidence type="ECO:0000256" key="5">
    <source>
        <dbReference type="ARBA" id="ARBA00038359"/>
    </source>
</evidence>
<evidence type="ECO:0000256" key="7">
    <source>
        <dbReference type="SAM" id="Phobius"/>
    </source>
</evidence>
<feature type="region of interest" description="Disordered" evidence="6">
    <location>
        <begin position="319"/>
        <end position="375"/>
    </location>
</feature>
<feature type="region of interest" description="Disordered" evidence="6">
    <location>
        <begin position="276"/>
        <end position="301"/>
    </location>
</feature>